<accession>A0ABX2ERU2</accession>
<dbReference type="Pfam" id="PF02452">
    <property type="entry name" value="PemK_toxin"/>
    <property type="match status" value="1"/>
</dbReference>
<dbReference type="PANTHER" id="PTHR33988">
    <property type="entry name" value="ENDORIBONUCLEASE MAZF-RELATED"/>
    <property type="match status" value="1"/>
</dbReference>
<dbReference type="NCBIfam" id="NF007386">
    <property type="entry name" value="PRK09907.1"/>
    <property type="match status" value="1"/>
</dbReference>
<keyword evidence="1" id="KW-0378">Hydrolase</keyword>
<gene>
    <name evidence="1" type="primary">mazF</name>
    <name evidence="1" type="ORF">HLB44_30910</name>
</gene>
<proteinExistence type="predicted"/>
<dbReference type="Gene3D" id="2.30.30.110">
    <property type="match status" value="1"/>
</dbReference>
<evidence type="ECO:0000313" key="2">
    <source>
        <dbReference type="Proteomes" id="UP000737171"/>
    </source>
</evidence>
<dbReference type="EMBL" id="JABRWJ010000011">
    <property type="protein sequence ID" value="NRF71405.1"/>
    <property type="molecule type" value="Genomic_DNA"/>
</dbReference>
<reference evidence="1 2" key="1">
    <citation type="submission" date="2020-05" db="EMBL/GenBank/DDBJ databases">
        <title>Aquincola sp. isolate from soil.</title>
        <authorList>
            <person name="Han J."/>
            <person name="Kim D.-U."/>
        </authorList>
    </citation>
    <scope>NUCLEOTIDE SEQUENCE [LARGE SCALE GENOMIC DNA]</scope>
    <source>
        <strain evidence="1 2">S2</strain>
    </source>
</reference>
<dbReference type="EC" id="3.1.27.-" evidence="1"/>
<dbReference type="InterPro" id="IPR011067">
    <property type="entry name" value="Plasmid_toxin/cell-grow_inhib"/>
</dbReference>
<protein>
    <submittedName>
        <fullName evidence="1">Endoribonuclease MazF</fullName>
        <ecNumber evidence="1">3.1.27.-</ecNumber>
    </submittedName>
</protein>
<evidence type="ECO:0000313" key="1">
    <source>
        <dbReference type="EMBL" id="NRF71405.1"/>
    </source>
</evidence>
<dbReference type="SUPFAM" id="SSF50118">
    <property type="entry name" value="Cell growth inhibitor/plasmid maintenance toxic component"/>
    <property type="match status" value="1"/>
</dbReference>
<dbReference type="InterPro" id="IPR003477">
    <property type="entry name" value="PemK-like"/>
</dbReference>
<keyword evidence="2" id="KW-1185">Reference proteome</keyword>
<dbReference type="Proteomes" id="UP000737171">
    <property type="component" value="Unassembled WGS sequence"/>
</dbReference>
<dbReference type="RefSeq" id="WP_173132478.1">
    <property type="nucleotide sequence ID" value="NZ_JABRWJ010000011.1"/>
</dbReference>
<organism evidence="1 2">
    <name type="scientific">Pseudaquabacterium terrae</name>
    <dbReference type="NCBI Taxonomy" id="2732868"/>
    <lineage>
        <taxon>Bacteria</taxon>
        <taxon>Pseudomonadati</taxon>
        <taxon>Pseudomonadota</taxon>
        <taxon>Betaproteobacteria</taxon>
        <taxon>Burkholderiales</taxon>
        <taxon>Sphaerotilaceae</taxon>
        <taxon>Pseudaquabacterium</taxon>
    </lineage>
</organism>
<sequence>MNRKAAAPSQGDVVWLDHDPRAGREHAGRYPVLVLSPQAYNAAAGLLLCCPITMQIKGYPFEVTLTGIKGLLGVVLADQLGSLDWSARNAERAGRATDDVVADVLAKLRVLLTQP</sequence>
<dbReference type="PANTHER" id="PTHR33988:SF3">
    <property type="entry name" value="ENDORIBONUCLEASE TOXIN CHPB-RELATED"/>
    <property type="match status" value="1"/>
</dbReference>
<name>A0ABX2ERU2_9BURK</name>
<dbReference type="GO" id="GO:0016787">
    <property type="term" value="F:hydrolase activity"/>
    <property type="evidence" value="ECO:0007669"/>
    <property type="project" value="UniProtKB-KW"/>
</dbReference>
<comment type="caution">
    <text evidence="1">The sequence shown here is derived from an EMBL/GenBank/DDBJ whole genome shotgun (WGS) entry which is preliminary data.</text>
</comment>